<dbReference type="OrthoDB" id="552574at2759"/>
<feature type="coiled-coil region" evidence="1">
    <location>
        <begin position="101"/>
        <end position="167"/>
    </location>
</feature>
<evidence type="ECO:0000313" key="4">
    <source>
        <dbReference type="Proteomes" id="UP000030745"/>
    </source>
</evidence>
<proteinExistence type="predicted"/>
<dbReference type="AlphaFoldDB" id="A0A067C4H4"/>
<protein>
    <submittedName>
        <fullName evidence="3">Uncharacterized protein</fullName>
    </submittedName>
</protein>
<dbReference type="RefSeq" id="XP_012207841.1">
    <property type="nucleotide sequence ID" value="XM_012352451.1"/>
</dbReference>
<dbReference type="Proteomes" id="UP000030745">
    <property type="component" value="Unassembled WGS sequence"/>
</dbReference>
<dbReference type="VEuPathDB" id="FungiDB:SPRG_21156"/>
<organism evidence="3 4">
    <name type="scientific">Saprolegnia parasitica (strain CBS 223.65)</name>
    <dbReference type="NCBI Taxonomy" id="695850"/>
    <lineage>
        <taxon>Eukaryota</taxon>
        <taxon>Sar</taxon>
        <taxon>Stramenopiles</taxon>
        <taxon>Oomycota</taxon>
        <taxon>Saprolegniomycetes</taxon>
        <taxon>Saprolegniales</taxon>
        <taxon>Saprolegniaceae</taxon>
        <taxon>Saprolegnia</taxon>
    </lineage>
</organism>
<accession>A0A067C4H4</accession>
<gene>
    <name evidence="3" type="ORF">SPRG_21156</name>
</gene>
<evidence type="ECO:0000313" key="3">
    <source>
        <dbReference type="EMBL" id="KDO21461.1"/>
    </source>
</evidence>
<feature type="region of interest" description="Disordered" evidence="2">
    <location>
        <begin position="274"/>
        <end position="314"/>
    </location>
</feature>
<evidence type="ECO:0000256" key="2">
    <source>
        <dbReference type="SAM" id="MobiDB-lite"/>
    </source>
</evidence>
<evidence type="ECO:0000256" key="1">
    <source>
        <dbReference type="SAM" id="Coils"/>
    </source>
</evidence>
<keyword evidence="4" id="KW-1185">Reference proteome</keyword>
<dbReference type="EMBL" id="KK583287">
    <property type="protein sequence ID" value="KDO21461.1"/>
    <property type="molecule type" value="Genomic_DNA"/>
</dbReference>
<reference evidence="3 4" key="1">
    <citation type="journal article" date="2013" name="PLoS Genet.">
        <title>Distinctive expansion of potential virulence genes in the genome of the oomycete fish pathogen Saprolegnia parasitica.</title>
        <authorList>
            <person name="Jiang R.H."/>
            <person name="de Bruijn I."/>
            <person name="Haas B.J."/>
            <person name="Belmonte R."/>
            <person name="Lobach L."/>
            <person name="Christie J."/>
            <person name="van den Ackerveken G."/>
            <person name="Bottin A."/>
            <person name="Bulone V."/>
            <person name="Diaz-Moreno S.M."/>
            <person name="Dumas B."/>
            <person name="Fan L."/>
            <person name="Gaulin E."/>
            <person name="Govers F."/>
            <person name="Grenville-Briggs L.J."/>
            <person name="Horner N.R."/>
            <person name="Levin J.Z."/>
            <person name="Mammella M."/>
            <person name="Meijer H.J."/>
            <person name="Morris P."/>
            <person name="Nusbaum C."/>
            <person name="Oome S."/>
            <person name="Phillips A.J."/>
            <person name="van Rooyen D."/>
            <person name="Rzeszutek E."/>
            <person name="Saraiva M."/>
            <person name="Secombes C.J."/>
            <person name="Seidl M.F."/>
            <person name="Snel B."/>
            <person name="Stassen J.H."/>
            <person name="Sykes S."/>
            <person name="Tripathy S."/>
            <person name="van den Berg H."/>
            <person name="Vega-Arreguin J.C."/>
            <person name="Wawra S."/>
            <person name="Young S.K."/>
            <person name="Zeng Q."/>
            <person name="Dieguez-Uribeondo J."/>
            <person name="Russ C."/>
            <person name="Tyler B.M."/>
            <person name="van West P."/>
        </authorList>
    </citation>
    <scope>NUCLEOTIDE SEQUENCE [LARGE SCALE GENOMIC DNA]</scope>
    <source>
        <strain evidence="3 4">CBS 223.65</strain>
    </source>
</reference>
<dbReference type="STRING" id="695850.A0A067C4H4"/>
<dbReference type="GeneID" id="24142020"/>
<sequence length="381" mass="42205">MTVSPPRATASETKTAVGIPLQMHSAPYSLVLRASLRIWTSVETFRSKRIMCTNRTILKTHAWMGAIARGLSRHPISSVVDTGGISGVVASLFRDESPAKEDQLLQTLQVKINNYETLEQRQQEELQLCLEGDRLTTSNMPLLAQHYRKLQSKYNDLDQSHRDLTQKLLSSRNFEAELLAVQTKYREMEAAHVAQAAYVQKSQREMQKISVYKQTISTQESVIAKLEKLVDAKLGEAKANSIGPNVHAEIFRLRLENAFLKEQATYHIASARAHEPGLGSARTMATKPMVPPLRPPRQANGEASSDRDEPPPTKLFLPAIVARADKAVNTETPAALSSPRTGSTDDNNVLVVRVRVLEDQLRVIATNAAQERDRAAQGSAL</sequence>
<dbReference type="KEGG" id="spar:SPRG_21156"/>
<keyword evidence="1" id="KW-0175">Coiled coil</keyword>
<name>A0A067C4H4_SAPPC</name>